<dbReference type="SUPFAM" id="SSF51445">
    <property type="entry name" value="(Trans)glycosidases"/>
    <property type="match status" value="1"/>
</dbReference>
<comment type="catalytic activity">
    <reaction evidence="1">
        <text>Hydrolysis of (1-&gt;3)-beta-D-glucosidic linkages in (1-&gt;3)-beta-D-glucans.</text>
        <dbReference type="EC" id="3.2.1.39"/>
    </reaction>
</comment>
<evidence type="ECO:0000256" key="4">
    <source>
        <dbReference type="ARBA" id="ARBA00012780"/>
    </source>
</evidence>
<sequence>MQVVVLFVFFATWSALLFVHLSPADAASIPTQRQSDKQSGPFSPLQPEGRDIRLNRAVHWLANREAVVGGEPETTPPPREPGKRSKGRSRTSSACYVEQAHAASSSTQSSAVEVGADGVVTKATIAASIGAGGAGNGRGAPCFPALDFQMPHEEPDSLDGWWCSQQDEYAFLGFSYGTFDCPSANQIRSDFGRMRNDYSSRYVRIYSVCDREGFQDDLINAAWEHGLGLHMLLWFGFDGGDVWKTRKRTLMQAIQYNPRAPFVVRAVVVGSEPLYDWALDPDSLAVQIRDFRQQLAPWTQRGDTGMQVTLSDLAYGFQLHDDAPQVFAAVDVSEANVLPFLDPKGTTGDKAFTLVKRDYEYFASRNSGKKVYMTQTGWPSDDSVFKPNSKDAVASVAQERAYFEMLDDQCPWMKGLNQGGVGWFAHIWSDAMLPGWGVIGYDGRPKFRFAPRTTC</sequence>
<feature type="signal peptide" evidence="16">
    <location>
        <begin position="1"/>
        <end position="26"/>
    </location>
</feature>
<keyword evidence="9" id="KW-0119">Carbohydrate metabolism</keyword>
<accession>A0A061HBQ6</accession>
<evidence type="ECO:0000256" key="8">
    <source>
        <dbReference type="ARBA" id="ARBA00023180"/>
    </source>
</evidence>
<proteinExistence type="inferred from homology"/>
<comment type="similarity">
    <text evidence="3">Belongs to the glycosyl hydrolase 17 family.</text>
</comment>
<keyword evidence="6" id="KW-0378">Hydrolase</keyword>
<dbReference type="OrthoDB" id="77201at2759"/>
<dbReference type="GO" id="GO:0042973">
    <property type="term" value="F:glucan endo-1,3-beta-D-glucosidase activity"/>
    <property type="evidence" value="ECO:0007669"/>
    <property type="project" value="UniProtKB-EC"/>
</dbReference>
<feature type="chain" id="PRO_5001599909" description="glucan endo-1,3-beta-D-glucosidase" evidence="16">
    <location>
        <begin position="27"/>
        <end position="455"/>
    </location>
</feature>
<dbReference type="GO" id="GO:0000272">
    <property type="term" value="P:polysaccharide catabolic process"/>
    <property type="evidence" value="ECO:0007669"/>
    <property type="project" value="UniProtKB-KW"/>
</dbReference>
<protein>
    <recommendedName>
        <fullName evidence="4">glucan endo-1,3-beta-D-glucosidase</fullName>
        <ecNumber evidence="4">3.2.1.39</ecNumber>
    </recommendedName>
    <alternativeName>
        <fullName evidence="14">Endo-1,3-beta-glucanase btgC</fullName>
    </alternativeName>
    <alternativeName>
        <fullName evidence="13">Laminarinase btgC</fullName>
    </alternativeName>
</protein>
<keyword evidence="10" id="KW-0961">Cell wall biogenesis/degradation</keyword>
<dbReference type="GO" id="GO:0071555">
    <property type="term" value="P:cell wall organization"/>
    <property type="evidence" value="ECO:0007669"/>
    <property type="project" value="UniProtKB-KW"/>
</dbReference>
<dbReference type="HOGENOM" id="CLU_601479_0_0_1"/>
<comment type="subcellular location">
    <subcellularLocation>
        <location evidence="2">Cell membrane</location>
        <topology evidence="2">Single-pass type II membrane protein</topology>
    </subcellularLocation>
</comment>
<dbReference type="AlphaFoldDB" id="A0A061HBQ6"/>
<feature type="region of interest" description="Disordered" evidence="15">
    <location>
        <begin position="30"/>
        <end position="49"/>
    </location>
</feature>
<keyword evidence="7" id="KW-0472">Membrane</keyword>
<dbReference type="InterPro" id="IPR017853">
    <property type="entry name" value="GH"/>
</dbReference>
<evidence type="ECO:0000256" key="5">
    <source>
        <dbReference type="ARBA" id="ARBA00022475"/>
    </source>
</evidence>
<dbReference type="GO" id="GO:0005576">
    <property type="term" value="C:extracellular region"/>
    <property type="evidence" value="ECO:0007669"/>
    <property type="project" value="TreeGrafter"/>
</dbReference>
<keyword evidence="5" id="KW-1003">Cell membrane</keyword>
<evidence type="ECO:0000256" key="13">
    <source>
        <dbReference type="ARBA" id="ARBA00042373"/>
    </source>
</evidence>
<dbReference type="PANTHER" id="PTHR16631">
    <property type="entry name" value="GLUCAN 1,3-BETA-GLUCOSIDASE"/>
    <property type="match status" value="1"/>
</dbReference>
<keyword evidence="8" id="KW-0325">Glycoprotein</keyword>
<evidence type="ECO:0000313" key="17">
    <source>
        <dbReference type="EMBL" id="EPQ29914.1"/>
    </source>
</evidence>
<evidence type="ECO:0000256" key="10">
    <source>
        <dbReference type="ARBA" id="ARBA00023316"/>
    </source>
</evidence>
<dbReference type="eggNOG" id="ENOG502RF47">
    <property type="taxonomic scope" value="Eukaryota"/>
</dbReference>
<evidence type="ECO:0000256" key="7">
    <source>
        <dbReference type="ARBA" id="ARBA00023136"/>
    </source>
</evidence>
<name>A0A061HBQ6_9BASI</name>
<evidence type="ECO:0000256" key="3">
    <source>
        <dbReference type="ARBA" id="ARBA00008773"/>
    </source>
</evidence>
<dbReference type="GO" id="GO:0005886">
    <property type="term" value="C:plasma membrane"/>
    <property type="evidence" value="ECO:0007669"/>
    <property type="project" value="UniProtKB-SubCell"/>
</dbReference>
<dbReference type="Proteomes" id="UP000053664">
    <property type="component" value="Unassembled WGS sequence"/>
</dbReference>
<evidence type="ECO:0000256" key="16">
    <source>
        <dbReference type="SAM" id="SignalP"/>
    </source>
</evidence>
<evidence type="ECO:0000256" key="15">
    <source>
        <dbReference type="SAM" id="MobiDB-lite"/>
    </source>
</evidence>
<dbReference type="GO" id="GO:0009986">
    <property type="term" value="C:cell surface"/>
    <property type="evidence" value="ECO:0007669"/>
    <property type="project" value="TreeGrafter"/>
</dbReference>
<dbReference type="RefSeq" id="XP_007878294.1">
    <property type="nucleotide sequence ID" value="XM_007880103.1"/>
</dbReference>
<evidence type="ECO:0000256" key="11">
    <source>
        <dbReference type="ARBA" id="ARBA00023326"/>
    </source>
</evidence>
<dbReference type="GO" id="GO:0009277">
    <property type="term" value="C:fungal-type cell wall"/>
    <property type="evidence" value="ECO:0007669"/>
    <property type="project" value="TreeGrafter"/>
</dbReference>
<gene>
    <name evidence="17" type="ORF">PFL1_02587</name>
</gene>
<organism evidence="17 18">
    <name type="scientific">Pseudozyma flocculosa PF-1</name>
    <dbReference type="NCBI Taxonomy" id="1277687"/>
    <lineage>
        <taxon>Eukaryota</taxon>
        <taxon>Fungi</taxon>
        <taxon>Dikarya</taxon>
        <taxon>Basidiomycota</taxon>
        <taxon>Ustilaginomycotina</taxon>
        <taxon>Ustilaginomycetes</taxon>
        <taxon>Ustilaginales</taxon>
        <taxon>Ustilaginaceae</taxon>
        <taxon>Pseudozyma</taxon>
    </lineage>
</organism>
<reference evidence="17 18" key="1">
    <citation type="journal article" date="2013" name="Plant Cell">
        <title>The transition from a phytopathogenic smut ancestor to an anamorphic biocontrol agent deciphered by comparative whole-genome analysis.</title>
        <authorList>
            <person name="Lefebvre F."/>
            <person name="Joly D.L."/>
            <person name="Labbe C."/>
            <person name="Teichmann B."/>
            <person name="Linning R."/>
            <person name="Belzile F."/>
            <person name="Bakkeren G."/>
            <person name="Belanger R.R."/>
        </authorList>
    </citation>
    <scope>NUCLEOTIDE SEQUENCE [LARGE SCALE GENOMIC DNA]</scope>
    <source>
        <strain evidence="17 18">PF-1</strain>
    </source>
</reference>
<evidence type="ECO:0000256" key="12">
    <source>
        <dbReference type="ARBA" id="ARBA00037649"/>
    </source>
</evidence>
<evidence type="ECO:0000256" key="14">
    <source>
        <dbReference type="ARBA" id="ARBA00043078"/>
    </source>
</evidence>
<evidence type="ECO:0000256" key="1">
    <source>
        <dbReference type="ARBA" id="ARBA00000382"/>
    </source>
</evidence>
<evidence type="ECO:0000256" key="2">
    <source>
        <dbReference type="ARBA" id="ARBA00004401"/>
    </source>
</evidence>
<dbReference type="InterPro" id="IPR050732">
    <property type="entry name" value="Beta-glucan_modifiers"/>
</dbReference>
<dbReference type="PANTHER" id="PTHR16631:SF17">
    <property type="entry name" value="GLUCAN ENDO-1,3-BETA-GLUCOSIDASE BTGC"/>
    <property type="match status" value="1"/>
</dbReference>
<feature type="compositionally biased region" description="Polar residues" evidence="15">
    <location>
        <begin position="30"/>
        <end position="41"/>
    </location>
</feature>
<comment type="function">
    <text evidence="12">Glucanases play a role in cell expansion during growth, in cell-cell fusion during mating, and in spore release during sporulation. This enzyme may be involved in beta-glucan degradation. Active on laminarin and lichenan.</text>
</comment>
<dbReference type="KEGG" id="pfp:PFL1_02587"/>
<dbReference type="EMBL" id="KE361629">
    <property type="protein sequence ID" value="EPQ29914.1"/>
    <property type="molecule type" value="Genomic_DNA"/>
</dbReference>
<keyword evidence="11" id="KW-0624">Polysaccharide degradation</keyword>
<dbReference type="GeneID" id="19316706"/>
<dbReference type="EC" id="3.2.1.39" evidence="4"/>
<evidence type="ECO:0000256" key="6">
    <source>
        <dbReference type="ARBA" id="ARBA00022801"/>
    </source>
</evidence>
<evidence type="ECO:0000256" key="9">
    <source>
        <dbReference type="ARBA" id="ARBA00023277"/>
    </source>
</evidence>
<keyword evidence="16" id="KW-0732">Signal</keyword>
<feature type="region of interest" description="Disordered" evidence="15">
    <location>
        <begin position="65"/>
        <end position="91"/>
    </location>
</feature>
<evidence type="ECO:0000313" key="18">
    <source>
        <dbReference type="Proteomes" id="UP000053664"/>
    </source>
</evidence>